<feature type="non-terminal residue" evidence="2">
    <location>
        <position position="95"/>
    </location>
</feature>
<reference evidence="2" key="1">
    <citation type="submission" date="2020-02" db="EMBL/GenBank/DDBJ databases">
        <authorList>
            <person name="Meier V. D."/>
        </authorList>
    </citation>
    <scope>NUCLEOTIDE SEQUENCE</scope>
    <source>
        <strain evidence="2">AVDCRST_MAG10</strain>
    </source>
</reference>
<evidence type="ECO:0000313" key="2">
    <source>
        <dbReference type="EMBL" id="CAA9234758.1"/>
    </source>
</evidence>
<sequence length="95" mass="10206">AGKVRRQEGQHGEVPLLAALHERPDRRHQRGLQHQGFGDGGHPFGQEPGGGCGDRRPDHQGVGSRRGRPQGGGIGEEGQGRRQEEVCGEEGFVVL</sequence>
<name>A0A6J4HYI0_9ACTN</name>
<proteinExistence type="predicted"/>
<feature type="region of interest" description="Disordered" evidence="1">
    <location>
        <begin position="1"/>
        <end position="95"/>
    </location>
</feature>
<accession>A0A6J4HYI0</accession>
<dbReference type="EMBL" id="CADCTB010000091">
    <property type="protein sequence ID" value="CAA9234758.1"/>
    <property type="molecule type" value="Genomic_DNA"/>
</dbReference>
<protein>
    <submittedName>
        <fullName evidence="2">Uncharacterized protein</fullName>
    </submittedName>
</protein>
<feature type="compositionally biased region" description="Gly residues" evidence="1">
    <location>
        <begin position="37"/>
        <end position="52"/>
    </location>
</feature>
<evidence type="ECO:0000256" key="1">
    <source>
        <dbReference type="SAM" id="MobiDB-lite"/>
    </source>
</evidence>
<feature type="compositionally biased region" description="Basic and acidic residues" evidence="1">
    <location>
        <begin position="1"/>
        <end position="11"/>
    </location>
</feature>
<gene>
    <name evidence="2" type="ORF">AVDCRST_MAG10-1353</name>
</gene>
<dbReference type="AlphaFoldDB" id="A0A6J4HYI0"/>
<feature type="non-terminal residue" evidence="2">
    <location>
        <position position="1"/>
    </location>
</feature>
<organism evidence="2">
    <name type="scientific">uncultured Acidimicrobiales bacterium</name>
    <dbReference type="NCBI Taxonomy" id="310071"/>
    <lineage>
        <taxon>Bacteria</taxon>
        <taxon>Bacillati</taxon>
        <taxon>Actinomycetota</taxon>
        <taxon>Acidimicrobiia</taxon>
        <taxon>Acidimicrobiales</taxon>
        <taxon>environmental samples</taxon>
    </lineage>
</organism>